<name>A0A0D9QPX9_PLAFR</name>
<dbReference type="AlphaFoldDB" id="A0A0D9QPX9"/>
<dbReference type="Pfam" id="PF09687">
    <property type="entry name" value="PRESAN"/>
    <property type="match status" value="1"/>
</dbReference>
<dbReference type="Proteomes" id="UP000054561">
    <property type="component" value="Unassembled WGS sequence"/>
</dbReference>
<proteinExistence type="predicted"/>
<accession>A0A0D9QPX9</accession>
<dbReference type="GeneID" id="24266499"/>
<dbReference type="InterPro" id="IPR019111">
    <property type="entry name" value="PRESA_N"/>
</dbReference>
<reference evidence="3 4" key="1">
    <citation type="submission" date="2014-03" db="EMBL/GenBank/DDBJ databases">
        <title>The Genome Sequence of Plasmodium fragile nilgiri.</title>
        <authorList>
            <consortium name="The Broad Institute Genomics Platform"/>
            <consortium name="The Broad Institute Genome Sequencing Center for Infectious Disease"/>
            <person name="Neafsey D."/>
            <person name="Duraisingh M."/>
            <person name="Young S.K."/>
            <person name="Zeng Q."/>
            <person name="Gargeya S."/>
            <person name="Abouelleil A."/>
            <person name="Alvarado L."/>
            <person name="Chapman S.B."/>
            <person name="Gainer-Dewar J."/>
            <person name="Goldberg J."/>
            <person name="Griggs A."/>
            <person name="Gujja S."/>
            <person name="Hansen M."/>
            <person name="Howarth C."/>
            <person name="Imamovic A."/>
            <person name="Larimer J."/>
            <person name="Pearson M."/>
            <person name="Poon T.W."/>
            <person name="Priest M."/>
            <person name="Roberts A."/>
            <person name="Saif S."/>
            <person name="Shea T."/>
            <person name="Sykes S."/>
            <person name="Wortman J."/>
            <person name="Nusbaum C."/>
            <person name="Birren B."/>
        </authorList>
    </citation>
    <scope>NUCLEOTIDE SEQUENCE [LARGE SCALE GENOMIC DNA]</scope>
    <source>
        <strain evidence="4">nilgiri</strain>
    </source>
</reference>
<keyword evidence="1" id="KW-0732">Signal</keyword>
<protein>
    <recommendedName>
        <fullName evidence="2">Plasmodium RESA N-terminal domain-containing protein</fullName>
    </recommendedName>
</protein>
<dbReference type="EMBL" id="KQ001654">
    <property type="protein sequence ID" value="KJP89099.1"/>
    <property type="molecule type" value="Genomic_DNA"/>
</dbReference>
<evidence type="ECO:0000313" key="4">
    <source>
        <dbReference type="Proteomes" id="UP000054561"/>
    </source>
</evidence>
<evidence type="ECO:0000256" key="1">
    <source>
        <dbReference type="SAM" id="SignalP"/>
    </source>
</evidence>
<dbReference type="VEuPathDB" id="PlasmoDB:AK88_01185"/>
<dbReference type="OrthoDB" id="382414at2759"/>
<dbReference type="InterPro" id="IPR044885">
    <property type="entry name" value="PRESA_N_sf"/>
</dbReference>
<dbReference type="OMA" id="HAAIYVY"/>
<feature type="domain" description="Plasmodium RESA N-terminal" evidence="2">
    <location>
        <begin position="94"/>
        <end position="218"/>
    </location>
</feature>
<sequence>MYIRTTKLKGCGHFLRPFRSLLILLLCIFSNGGIRVDQESCREGRTVVHINGDPFCKNFHFGRFLSEDVVETESPPTNVKEAFEGYPPEAPYEITKEELRTRLAYCGRLFVCKKRAHAAIYVYINYLRAQYYDMIRGLKKTFDELAYENEIPEEVKNKYWKECEAERLSGLLAMEHVAQKYFEGIMNNKVILTPQFNWSLSAHESFWLSEMFEKELKWKKIFFDLANNYAVEDEAKY</sequence>
<keyword evidence="4" id="KW-1185">Reference proteome</keyword>
<gene>
    <name evidence="3" type="ORF">AK88_01185</name>
</gene>
<feature type="chain" id="PRO_5002343916" description="Plasmodium RESA N-terminal domain-containing protein" evidence="1">
    <location>
        <begin position="34"/>
        <end position="237"/>
    </location>
</feature>
<dbReference type="RefSeq" id="XP_012334244.1">
    <property type="nucleotide sequence ID" value="XM_012478821.1"/>
</dbReference>
<organism evidence="3 4">
    <name type="scientific">Plasmodium fragile</name>
    <dbReference type="NCBI Taxonomy" id="5857"/>
    <lineage>
        <taxon>Eukaryota</taxon>
        <taxon>Sar</taxon>
        <taxon>Alveolata</taxon>
        <taxon>Apicomplexa</taxon>
        <taxon>Aconoidasida</taxon>
        <taxon>Haemosporida</taxon>
        <taxon>Plasmodiidae</taxon>
        <taxon>Plasmodium</taxon>
        <taxon>Plasmodium (Plasmodium)</taxon>
    </lineage>
</organism>
<evidence type="ECO:0000259" key="2">
    <source>
        <dbReference type="Pfam" id="PF09687"/>
    </source>
</evidence>
<dbReference type="Gene3D" id="6.10.280.180">
    <property type="entry name" value="Plasmodium RESA, N-terminal helical domain"/>
    <property type="match status" value="1"/>
</dbReference>
<feature type="signal peptide" evidence="1">
    <location>
        <begin position="1"/>
        <end position="33"/>
    </location>
</feature>
<evidence type="ECO:0000313" key="3">
    <source>
        <dbReference type="EMBL" id="KJP89099.1"/>
    </source>
</evidence>